<dbReference type="InterPro" id="IPR015943">
    <property type="entry name" value="WD40/YVTN_repeat-like_dom_sf"/>
</dbReference>
<evidence type="ECO:0000256" key="3">
    <source>
        <dbReference type="PROSITE-ProRule" id="PRU00221"/>
    </source>
</evidence>
<dbReference type="STRING" id="45354.A0A1L0BKR7"/>
<dbReference type="PANTHER" id="PTHR22889">
    <property type="entry name" value="WD REPEAT-CONTAINING PROTEIN 89"/>
    <property type="match status" value="1"/>
</dbReference>
<feature type="region of interest" description="Disordered" evidence="4">
    <location>
        <begin position="331"/>
        <end position="386"/>
    </location>
</feature>
<evidence type="ECO:0000313" key="5">
    <source>
        <dbReference type="EMBL" id="SGZ51929.1"/>
    </source>
</evidence>
<dbReference type="SUPFAM" id="SSF50978">
    <property type="entry name" value="WD40 repeat-like"/>
    <property type="match status" value="1"/>
</dbReference>
<evidence type="ECO:0000256" key="2">
    <source>
        <dbReference type="ARBA" id="ARBA00022737"/>
    </source>
</evidence>
<keyword evidence="6" id="KW-1185">Reference proteome</keyword>
<keyword evidence="2" id="KW-0677">Repeat</keyword>
<organism evidence="5 6">
    <name type="scientific">Sungouiella intermedia</name>
    <dbReference type="NCBI Taxonomy" id="45354"/>
    <lineage>
        <taxon>Eukaryota</taxon>
        <taxon>Fungi</taxon>
        <taxon>Dikarya</taxon>
        <taxon>Ascomycota</taxon>
        <taxon>Saccharomycotina</taxon>
        <taxon>Pichiomycetes</taxon>
        <taxon>Metschnikowiaceae</taxon>
        <taxon>Sungouiella</taxon>
    </lineage>
</organism>
<name>A0A1L0BKR7_9ASCO</name>
<keyword evidence="1 3" id="KW-0853">WD repeat</keyword>
<dbReference type="InterPro" id="IPR036322">
    <property type="entry name" value="WD40_repeat_dom_sf"/>
</dbReference>
<dbReference type="InterPro" id="IPR039328">
    <property type="entry name" value="WDR89"/>
</dbReference>
<dbReference type="PROSITE" id="PS50082">
    <property type="entry name" value="WD_REPEATS_2"/>
    <property type="match status" value="1"/>
</dbReference>
<dbReference type="Pfam" id="PF00400">
    <property type="entry name" value="WD40"/>
    <property type="match status" value="1"/>
</dbReference>
<dbReference type="Proteomes" id="UP000182334">
    <property type="component" value="Chromosome III"/>
</dbReference>
<dbReference type="PANTHER" id="PTHR22889:SF0">
    <property type="entry name" value="WD REPEAT-CONTAINING PROTEIN 89"/>
    <property type="match status" value="1"/>
</dbReference>
<evidence type="ECO:0000313" key="6">
    <source>
        <dbReference type="Proteomes" id="UP000182334"/>
    </source>
</evidence>
<dbReference type="SMART" id="SM00320">
    <property type="entry name" value="WD40"/>
    <property type="match status" value="4"/>
</dbReference>
<reference evidence="5 6" key="1">
    <citation type="submission" date="2016-10" db="EMBL/GenBank/DDBJ databases">
        <authorList>
            <person name="de Groot N.N."/>
        </authorList>
    </citation>
    <scope>NUCLEOTIDE SEQUENCE [LARGE SCALE GENOMIC DNA]</scope>
    <source>
        <strain evidence="5 6">CBS 141442</strain>
    </source>
</reference>
<dbReference type="AlphaFoldDB" id="A0A1L0BKR7"/>
<dbReference type="InterPro" id="IPR001680">
    <property type="entry name" value="WD40_rpt"/>
</dbReference>
<dbReference type="Gene3D" id="2.130.10.10">
    <property type="entry name" value="YVTN repeat-like/Quinoprotein amine dehydrogenase"/>
    <property type="match status" value="2"/>
</dbReference>
<feature type="repeat" description="WD" evidence="3">
    <location>
        <begin position="143"/>
        <end position="184"/>
    </location>
</feature>
<evidence type="ECO:0000256" key="1">
    <source>
        <dbReference type="ARBA" id="ARBA00022574"/>
    </source>
</evidence>
<feature type="compositionally biased region" description="Basic and acidic residues" evidence="4">
    <location>
        <begin position="358"/>
        <end position="370"/>
    </location>
</feature>
<dbReference type="PROSITE" id="PS50294">
    <property type="entry name" value="WD_REPEATS_REGION"/>
    <property type="match status" value="1"/>
</dbReference>
<gene>
    <name evidence="5" type="ORF">SAMEA4029010_CIC11G00000000260</name>
</gene>
<proteinExistence type="predicted"/>
<feature type="compositionally biased region" description="Basic residues" evidence="4">
    <location>
        <begin position="371"/>
        <end position="386"/>
    </location>
</feature>
<evidence type="ECO:0000256" key="4">
    <source>
        <dbReference type="SAM" id="MobiDB-lite"/>
    </source>
</evidence>
<dbReference type="EMBL" id="LT635758">
    <property type="protein sequence ID" value="SGZ51929.1"/>
    <property type="molecule type" value="Genomic_DNA"/>
</dbReference>
<dbReference type="OrthoDB" id="25131at2759"/>
<protein>
    <submittedName>
        <fullName evidence="5">CIC11C00000000260</fullName>
    </submittedName>
</protein>
<sequence>MTSLIHTWTLAPDEWILSLRLFPEILGGSFVSSTSSGRLRLYSTEFSNAPLIDIKAHESSINDIEKIDENTLVSASTDGVKVWDLRQALQRPQLTLSNPKKSNFLSLGSKGLALAGGTELVGVDAELHIWDLKNPDSVVRSFVDSHHDDITDIKFHPSYNYLMSGSTDGCVNIYNLDEPDEDEALHQVVNFASVHSCHFTGKNRISVLSHMETLGFFELNSTDYDVNDEPPPNDLGDVRSLWPNCEYVVDIGRDHVFYGANLRSSLTVIPFDAENETFAVGSAISFPGAHGEEVVRDGILIPNTNKAITCGEDGTIKAWQLPVNVVGESEKINKKEKKEKKEKKVEKKEKREKKEKKEKKDRNDRDGLDTKKRHKEKKKSSRFKPY</sequence>
<accession>A0A1L0BKR7</accession>